<organism evidence="9 10">
    <name type="scientific">Tetrabaena socialis</name>
    <dbReference type="NCBI Taxonomy" id="47790"/>
    <lineage>
        <taxon>Eukaryota</taxon>
        <taxon>Viridiplantae</taxon>
        <taxon>Chlorophyta</taxon>
        <taxon>core chlorophytes</taxon>
        <taxon>Chlorophyceae</taxon>
        <taxon>CS clade</taxon>
        <taxon>Chlamydomonadales</taxon>
        <taxon>Tetrabaenaceae</taxon>
        <taxon>Tetrabaena</taxon>
    </lineage>
</organism>
<evidence type="ECO:0000256" key="3">
    <source>
        <dbReference type="ARBA" id="ARBA00022692"/>
    </source>
</evidence>
<keyword evidence="4 7" id="KW-1133">Transmembrane helix</keyword>
<feature type="region of interest" description="Disordered" evidence="6">
    <location>
        <begin position="202"/>
        <end position="241"/>
    </location>
</feature>
<feature type="transmembrane region" description="Helical" evidence="7">
    <location>
        <begin position="96"/>
        <end position="118"/>
    </location>
</feature>
<evidence type="ECO:0000256" key="5">
    <source>
        <dbReference type="ARBA" id="ARBA00023136"/>
    </source>
</evidence>
<feature type="transmembrane region" description="Helical" evidence="7">
    <location>
        <begin position="59"/>
        <end position="76"/>
    </location>
</feature>
<dbReference type="GO" id="GO:0016627">
    <property type="term" value="F:oxidoreductase activity, acting on the CH-CH group of donors"/>
    <property type="evidence" value="ECO:0007669"/>
    <property type="project" value="InterPro"/>
</dbReference>
<dbReference type="GO" id="GO:0016020">
    <property type="term" value="C:membrane"/>
    <property type="evidence" value="ECO:0007669"/>
    <property type="project" value="UniProtKB-SubCell"/>
</dbReference>
<dbReference type="OrthoDB" id="5788137at2759"/>
<name>A0A2J8A874_9CHLO</name>
<keyword evidence="3 7" id="KW-0812">Transmembrane</keyword>
<keyword evidence="5 7" id="KW-0472">Membrane</keyword>
<feature type="transmembrane region" description="Helical" evidence="7">
    <location>
        <begin position="20"/>
        <end position="38"/>
    </location>
</feature>
<dbReference type="PANTHER" id="PTHR10556:SF43">
    <property type="entry name" value="STEROID 5-ALPHA-REDUCTASE DET2"/>
    <property type="match status" value="1"/>
</dbReference>
<sequence length="322" mass="34471">MPRTGAQGKGCSAFQISDAIPGIGLCLAVYLLYAGLLPPGGRFSESLHKPLHRRNATQVRAVNVVLLLGWLLHYVYRGLITPLIMPYSSKTVAVGITLAGIFPNCLFAYLIAAQLACTVYPTDWARKPRFIIGVALYVLGTAINRWADLKLRAGRIARQKSGLGVRQVVQQQSGARQAVAGVDADGAGAGLLKEGLLQPGEGGTAGPASRQVSGGTTGPAAEPGAAQGLESRTQQPPQPGVQSHYFIPRSGLYELVSCPNYLGELLEWTGYALALWSWPALAWALFGASTFVPRSLTHHRWYRSHFGADYPAGRKALIPFVL</sequence>
<comment type="caution">
    <text evidence="9">The sequence shown here is derived from an EMBL/GenBank/DDBJ whole genome shotgun (WGS) entry which is preliminary data.</text>
</comment>
<dbReference type="Pfam" id="PF02544">
    <property type="entry name" value="Steroid_dh"/>
    <property type="match status" value="1"/>
</dbReference>
<feature type="domain" description="3-oxo-5-alpha-steroid 4-dehydrogenase C-terminal" evidence="8">
    <location>
        <begin position="242"/>
        <end position="322"/>
    </location>
</feature>
<keyword evidence="10" id="KW-1185">Reference proteome</keyword>
<protein>
    <submittedName>
        <fullName evidence="9">Steroid 5-alpha-reductase DET2</fullName>
    </submittedName>
</protein>
<accession>A0A2J8A874</accession>
<dbReference type="InterPro" id="IPR039357">
    <property type="entry name" value="SRD5A/TECR"/>
</dbReference>
<comment type="subcellular location">
    <subcellularLocation>
        <location evidence="1">Membrane</location>
        <topology evidence="1">Multi-pass membrane protein</topology>
    </subcellularLocation>
</comment>
<dbReference type="GO" id="GO:0016132">
    <property type="term" value="P:brassinosteroid biosynthetic process"/>
    <property type="evidence" value="ECO:0007669"/>
    <property type="project" value="TreeGrafter"/>
</dbReference>
<feature type="transmembrane region" description="Helical" evidence="7">
    <location>
        <begin position="130"/>
        <end position="147"/>
    </location>
</feature>
<dbReference type="AlphaFoldDB" id="A0A2J8A874"/>
<evidence type="ECO:0000259" key="8">
    <source>
        <dbReference type="Pfam" id="PF02544"/>
    </source>
</evidence>
<gene>
    <name evidence="9" type="ORF">TSOC_004778</name>
</gene>
<proteinExistence type="inferred from homology"/>
<dbReference type="PANTHER" id="PTHR10556">
    <property type="entry name" value="3-OXO-5-ALPHA-STEROID 4-DEHYDROGENASE"/>
    <property type="match status" value="1"/>
</dbReference>
<dbReference type="Gene3D" id="1.20.120.1630">
    <property type="match status" value="1"/>
</dbReference>
<dbReference type="PROSITE" id="PS50244">
    <property type="entry name" value="S5A_REDUCTASE"/>
    <property type="match status" value="1"/>
</dbReference>
<dbReference type="EMBL" id="PGGS01000120">
    <property type="protein sequence ID" value="PNH08673.1"/>
    <property type="molecule type" value="Genomic_DNA"/>
</dbReference>
<dbReference type="InterPro" id="IPR001104">
    <property type="entry name" value="3-oxo-5_a-steroid_4-DH_C"/>
</dbReference>
<evidence type="ECO:0000313" key="9">
    <source>
        <dbReference type="EMBL" id="PNH08673.1"/>
    </source>
</evidence>
<evidence type="ECO:0000256" key="4">
    <source>
        <dbReference type="ARBA" id="ARBA00022989"/>
    </source>
</evidence>
<evidence type="ECO:0000313" key="10">
    <source>
        <dbReference type="Proteomes" id="UP000236333"/>
    </source>
</evidence>
<reference evidence="9 10" key="1">
    <citation type="journal article" date="2017" name="Mol. Biol. Evol.">
        <title>The 4-celled Tetrabaena socialis nuclear genome reveals the essential components for genetic control of cell number at the origin of multicellularity in the volvocine lineage.</title>
        <authorList>
            <person name="Featherston J."/>
            <person name="Arakaki Y."/>
            <person name="Hanschen E.R."/>
            <person name="Ferris P.J."/>
            <person name="Michod R.E."/>
            <person name="Olson B.J.S.C."/>
            <person name="Nozaki H."/>
            <person name="Durand P.M."/>
        </authorList>
    </citation>
    <scope>NUCLEOTIDE SEQUENCE [LARGE SCALE GENOMIC DNA]</scope>
    <source>
        <strain evidence="9 10">NIES-571</strain>
    </source>
</reference>
<evidence type="ECO:0000256" key="7">
    <source>
        <dbReference type="SAM" id="Phobius"/>
    </source>
</evidence>
<dbReference type="Proteomes" id="UP000236333">
    <property type="component" value="Unassembled WGS sequence"/>
</dbReference>
<evidence type="ECO:0000256" key="1">
    <source>
        <dbReference type="ARBA" id="ARBA00004141"/>
    </source>
</evidence>
<comment type="similarity">
    <text evidence="2">Belongs to the steroid 5-alpha reductase family.</text>
</comment>
<evidence type="ECO:0000256" key="2">
    <source>
        <dbReference type="ARBA" id="ARBA00007742"/>
    </source>
</evidence>
<evidence type="ECO:0000256" key="6">
    <source>
        <dbReference type="SAM" id="MobiDB-lite"/>
    </source>
</evidence>